<dbReference type="Proteomes" id="UP000298616">
    <property type="component" value="Chromosome"/>
</dbReference>
<evidence type="ECO:0000313" key="3">
    <source>
        <dbReference type="Proteomes" id="UP000298616"/>
    </source>
</evidence>
<feature type="chain" id="PRO_5020271159" description="LamG-like jellyroll fold domain-containing protein" evidence="1">
    <location>
        <begin position="27"/>
        <end position="254"/>
    </location>
</feature>
<dbReference type="Gene3D" id="2.60.120.200">
    <property type="match status" value="1"/>
</dbReference>
<dbReference type="Pfam" id="PF13385">
    <property type="entry name" value="Laminin_G_3"/>
    <property type="match status" value="1"/>
</dbReference>
<organism evidence="2 3">
    <name type="scientific">Mangrovivirga cuniculi</name>
    <dbReference type="NCBI Taxonomy" id="2715131"/>
    <lineage>
        <taxon>Bacteria</taxon>
        <taxon>Pseudomonadati</taxon>
        <taxon>Bacteroidota</taxon>
        <taxon>Cytophagia</taxon>
        <taxon>Cytophagales</taxon>
        <taxon>Mangrovivirgaceae</taxon>
        <taxon>Mangrovivirga</taxon>
    </lineage>
</organism>
<protein>
    <recommendedName>
        <fullName evidence="4">LamG-like jellyroll fold domain-containing protein</fullName>
    </recommendedName>
</protein>
<evidence type="ECO:0000256" key="1">
    <source>
        <dbReference type="SAM" id="SignalP"/>
    </source>
</evidence>
<dbReference type="OrthoDB" id="1490335at2"/>
<dbReference type="InterPro" id="IPR013320">
    <property type="entry name" value="ConA-like_dom_sf"/>
</dbReference>
<gene>
    <name evidence="2" type="ORF">DCC35_16690</name>
</gene>
<dbReference type="SUPFAM" id="SSF49899">
    <property type="entry name" value="Concanavalin A-like lectins/glucanases"/>
    <property type="match status" value="1"/>
</dbReference>
<keyword evidence="3" id="KW-1185">Reference proteome</keyword>
<dbReference type="EMBL" id="CP028923">
    <property type="protein sequence ID" value="QCK16260.1"/>
    <property type="molecule type" value="Genomic_DNA"/>
</dbReference>
<reference evidence="2 3" key="1">
    <citation type="submission" date="2018-04" db="EMBL/GenBank/DDBJ databases">
        <title>Complete genome uncultured novel isolate.</title>
        <authorList>
            <person name="Merlino G."/>
        </authorList>
    </citation>
    <scope>NUCLEOTIDE SEQUENCE [LARGE SCALE GENOMIC DNA]</scope>
    <source>
        <strain evidence="3">R1DC9</strain>
    </source>
</reference>
<proteinExistence type="predicted"/>
<dbReference type="RefSeq" id="WP_137091851.1">
    <property type="nucleotide sequence ID" value="NZ_CP028923.1"/>
</dbReference>
<dbReference type="GO" id="GO:0004553">
    <property type="term" value="F:hydrolase activity, hydrolyzing O-glycosyl compounds"/>
    <property type="evidence" value="ECO:0007669"/>
    <property type="project" value="UniProtKB-ARBA"/>
</dbReference>
<keyword evidence="1" id="KW-0732">Signal</keyword>
<sequence length="254" mass="28861">MRIFKINAGIAAVLSLCLIAINISCTKEEVKPDNEGEVIDIPRDGLVAFYPFNGNFNDESGTGDSAAHLSARGGSGNFVKDRFGNPNSAYYTDFEPYLFADNGKFIFENDFTVSLWVKAERNENKKTEEYFITSNAYQLAYSINDINRFVALMSGGNYWYITSEYFANPSGWHHVCFTYNRANREAKIYVDGNLNNSRINNEAEDLYKTRSQIELFGTRFNSEDYEGVGDDVAIYNRLLSPSEVEQLYKQNITK</sequence>
<dbReference type="AlphaFoldDB" id="A0A4D7JRV9"/>
<dbReference type="GO" id="GO:0005975">
    <property type="term" value="P:carbohydrate metabolic process"/>
    <property type="evidence" value="ECO:0007669"/>
    <property type="project" value="UniProtKB-ARBA"/>
</dbReference>
<dbReference type="KEGG" id="fpf:DCC35_16690"/>
<name>A0A4D7JRV9_9BACT</name>
<evidence type="ECO:0000313" key="2">
    <source>
        <dbReference type="EMBL" id="QCK16260.1"/>
    </source>
</evidence>
<accession>A0A4D7JRV9</accession>
<evidence type="ECO:0008006" key="4">
    <source>
        <dbReference type="Google" id="ProtNLM"/>
    </source>
</evidence>
<feature type="signal peptide" evidence="1">
    <location>
        <begin position="1"/>
        <end position="26"/>
    </location>
</feature>